<dbReference type="OrthoDB" id="96314at2759"/>
<evidence type="ECO:0000313" key="8">
    <source>
        <dbReference type="EnsemblMetazoa" id="CapteP143855"/>
    </source>
</evidence>
<dbReference type="EMBL" id="KB300095">
    <property type="protein sequence ID" value="ELU07182.1"/>
    <property type="molecule type" value="Genomic_DNA"/>
</dbReference>
<accession>R7UTE0</accession>
<dbReference type="InterPro" id="IPR017850">
    <property type="entry name" value="Alkaline_phosphatase_core_sf"/>
</dbReference>
<sequence>MLAAFGLLFVLNVAAGEKRNILHIIIDDLRPELPPYENSDYYPGSDHILAPNIAKLANKSTLFERAYCQYAICGPSRTSFLTGRRPTTLEIFSLHDYFRDTHPGIVTIPMFF</sequence>
<dbReference type="GO" id="GO:0046872">
    <property type="term" value="F:metal ion binding"/>
    <property type="evidence" value="ECO:0007669"/>
    <property type="project" value="UniProtKB-KW"/>
</dbReference>
<evidence type="ECO:0000313" key="9">
    <source>
        <dbReference type="Proteomes" id="UP000014760"/>
    </source>
</evidence>
<evidence type="ECO:0000256" key="5">
    <source>
        <dbReference type="SAM" id="SignalP"/>
    </source>
</evidence>
<feature type="chain" id="PRO_5008788359" description="Sulfatase N-terminal domain-containing protein" evidence="5">
    <location>
        <begin position="17"/>
        <end position="112"/>
    </location>
</feature>
<dbReference type="InterPro" id="IPR024607">
    <property type="entry name" value="Sulfatase_CS"/>
</dbReference>
<evidence type="ECO:0000256" key="2">
    <source>
        <dbReference type="ARBA" id="ARBA00008779"/>
    </source>
</evidence>
<feature type="non-terminal residue" evidence="7">
    <location>
        <position position="112"/>
    </location>
</feature>
<dbReference type="GO" id="GO:0005737">
    <property type="term" value="C:cytoplasm"/>
    <property type="evidence" value="ECO:0007669"/>
    <property type="project" value="TreeGrafter"/>
</dbReference>
<keyword evidence="9" id="KW-1185">Reference proteome</keyword>
<dbReference type="EnsemblMetazoa" id="CapteT143855">
    <property type="protein sequence ID" value="CapteP143855"/>
    <property type="gene ID" value="CapteG143855"/>
</dbReference>
<keyword evidence="5" id="KW-0732">Signal</keyword>
<feature type="domain" description="Sulfatase N-terminal" evidence="6">
    <location>
        <begin position="19"/>
        <end position="102"/>
    </location>
</feature>
<reference evidence="9" key="1">
    <citation type="submission" date="2012-12" db="EMBL/GenBank/DDBJ databases">
        <authorList>
            <person name="Hellsten U."/>
            <person name="Grimwood J."/>
            <person name="Chapman J.A."/>
            <person name="Shapiro H."/>
            <person name="Aerts A."/>
            <person name="Otillar R.P."/>
            <person name="Terry A.Y."/>
            <person name="Boore J.L."/>
            <person name="Simakov O."/>
            <person name="Marletaz F."/>
            <person name="Cho S.-J."/>
            <person name="Edsinger-Gonzales E."/>
            <person name="Havlak P."/>
            <person name="Kuo D.-H."/>
            <person name="Larsson T."/>
            <person name="Lv J."/>
            <person name="Arendt D."/>
            <person name="Savage R."/>
            <person name="Osoegawa K."/>
            <person name="de Jong P."/>
            <person name="Lindberg D.R."/>
            <person name="Seaver E.C."/>
            <person name="Weisblat D.A."/>
            <person name="Putnam N.H."/>
            <person name="Grigoriev I.V."/>
            <person name="Rokhsar D.S."/>
        </authorList>
    </citation>
    <scope>NUCLEOTIDE SEQUENCE</scope>
    <source>
        <strain evidence="9">I ESC-2004</strain>
    </source>
</reference>
<proteinExistence type="inferred from homology"/>
<reference evidence="8" key="3">
    <citation type="submission" date="2015-06" db="UniProtKB">
        <authorList>
            <consortium name="EnsemblMetazoa"/>
        </authorList>
    </citation>
    <scope>IDENTIFICATION</scope>
</reference>
<dbReference type="GO" id="GO:0008484">
    <property type="term" value="F:sulfuric ester hydrolase activity"/>
    <property type="evidence" value="ECO:0007669"/>
    <property type="project" value="TreeGrafter"/>
</dbReference>
<dbReference type="Proteomes" id="UP000014760">
    <property type="component" value="Unassembled WGS sequence"/>
</dbReference>
<evidence type="ECO:0000313" key="7">
    <source>
        <dbReference type="EMBL" id="ELU07182.1"/>
    </source>
</evidence>
<comment type="cofactor">
    <cofactor evidence="1">
        <name>Ca(2+)</name>
        <dbReference type="ChEBI" id="CHEBI:29108"/>
    </cofactor>
</comment>
<dbReference type="PROSITE" id="PS00523">
    <property type="entry name" value="SULFATASE_1"/>
    <property type="match status" value="1"/>
</dbReference>
<dbReference type="SUPFAM" id="SSF53649">
    <property type="entry name" value="Alkaline phosphatase-like"/>
    <property type="match status" value="1"/>
</dbReference>
<dbReference type="EMBL" id="AMQN01007163">
    <property type="status" value="NOT_ANNOTATED_CDS"/>
    <property type="molecule type" value="Genomic_DNA"/>
</dbReference>
<evidence type="ECO:0000256" key="1">
    <source>
        <dbReference type="ARBA" id="ARBA00001913"/>
    </source>
</evidence>
<evidence type="ECO:0000256" key="3">
    <source>
        <dbReference type="ARBA" id="ARBA00022723"/>
    </source>
</evidence>
<keyword evidence="4" id="KW-0378">Hydrolase</keyword>
<dbReference type="InterPro" id="IPR000917">
    <property type="entry name" value="Sulfatase_N"/>
</dbReference>
<name>R7UTE0_CAPTE</name>
<evidence type="ECO:0000259" key="6">
    <source>
        <dbReference type="Pfam" id="PF00884"/>
    </source>
</evidence>
<dbReference type="Pfam" id="PF00884">
    <property type="entry name" value="Sulfatase"/>
    <property type="match status" value="1"/>
</dbReference>
<dbReference type="PANTHER" id="PTHR45953:SF1">
    <property type="entry name" value="IDURONATE 2-SULFATASE"/>
    <property type="match status" value="1"/>
</dbReference>
<organism evidence="7">
    <name type="scientific">Capitella teleta</name>
    <name type="common">Polychaete worm</name>
    <dbReference type="NCBI Taxonomy" id="283909"/>
    <lineage>
        <taxon>Eukaryota</taxon>
        <taxon>Metazoa</taxon>
        <taxon>Spiralia</taxon>
        <taxon>Lophotrochozoa</taxon>
        <taxon>Annelida</taxon>
        <taxon>Polychaeta</taxon>
        <taxon>Sedentaria</taxon>
        <taxon>Scolecida</taxon>
        <taxon>Capitellidae</taxon>
        <taxon>Capitella</taxon>
    </lineage>
</organism>
<keyword evidence="3" id="KW-0479">Metal-binding</keyword>
<dbReference type="Gene3D" id="3.40.720.10">
    <property type="entry name" value="Alkaline Phosphatase, subunit A"/>
    <property type="match status" value="1"/>
</dbReference>
<dbReference type="PANTHER" id="PTHR45953">
    <property type="entry name" value="IDURONATE 2-SULFATASE"/>
    <property type="match status" value="1"/>
</dbReference>
<gene>
    <name evidence="7" type="ORF">CAPTEDRAFT_143855</name>
</gene>
<dbReference type="AlphaFoldDB" id="R7UTE0"/>
<feature type="signal peptide" evidence="5">
    <location>
        <begin position="1"/>
        <end position="16"/>
    </location>
</feature>
<comment type="similarity">
    <text evidence="2">Belongs to the sulfatase family.</text>
</comment>
<reference evidence="7 9" key="2">
    <citation type="journal article" date="2013" name="Nature">
        <title>Insights into bilaterian evolution from three spiralian genomes.</title>
        <authorList>
            <person name="Simakov O."/>
            <person name="Marletaz F."/>
            <person name="Cho S.J."/>
            <person name="Edsinger-Gonzales E."/>
            <person name="Havlak P."/>
            <person name="Hellsten U."/>
            <person name="Kuo D.H."/>
            <person name="Larsson T."/>
            <person name="Lv J."/>
            <person name="Arendt D."/>
            <person name="Savage R."/>
            <person name="Osoegawa K."/>
            <person name="de Jong P."/>
            <person name="Grimwood J."/>
            <person name="Chapman J.A."/>
            <person name="Shapiro H."/>
            <person name="Aerts A."/>
            <person name="Otillar R.P."/>
            <person name="Terry A.Y."/>
            <person name="Boore J.L."/>
            <person name="Grigoriev I.V."/>
            <person name="Lindberg D.R."/>
            <person name="Seaver E.C."/>
            <person name="Weisblat D.A."/>
            <person name="Putnam N.H."/>
            <person name="Rokhsar D.S."/>
        </authorList>
    </citation>
    <scope>NUCLEOTIDE SEQUENCE</scope>
    <source>
        <strain evidence="7 9">I ESC-2004</strain>
    </source>
</reference>
<dbReference type="HOGENOM" id="CLU_128816_1_0_1"/>
<protein>
    <recommendedName>
        <fullName evidence="6">Sulfatase N-terminal domain-containing protein</fullName>
    </recommendedName>
</protein>
<dbReference type="STRING" id="283909.R7UTE0"/>
<evidence type="ECO:0000256" key="4">
    <source>
        <dbReference type="ARBA" id="ARBA00022801"/>
    </source>
</evidence>